<sequence>MVNKEKCKHAYHEESTNEKGNEICLYCEKERTENERAIKEMFKRTDEVKF</sequence>
<evidence type="ECO:0000313" key="1">
    <source>
        <dbReference type="EMBL" id="KKL29077.1"/>
    </source>
</evidence>
<accession>A0A0F9CRK8</accession>
<name>A0A0F9CRK8_9ZZZZ</name>
<gene>
    <name evidence="1" type="ORF">LCGC14_2368750</name>
</gene>
<dbReference type="EMBL" id="LAZR01034871">
    <property type="protein sequence ID" value="KKL29077.1"/>
    <property type="molecule type" value="Genomic_DNA"/>
</dbReference>
<dbReference type="AlphaFoldDB" id="A0A0F9CRK8"/>
<proteinExistence type="predicted"/>
<organism evidence="1">
    <name type="scientific">marine sediment metagenome</name>
    <dbReference type="NCBI Taxonomy" id="412755"/>
    <lineage>
        <taxon>unclassified sequences</taxon>
        <taxon>metagenomes</taxon>
        <taxon>ecological metagenomes</taxon>
    </lineage>
</organism>
<protein>
    <submittedName>
        <fullName evidence="1">Uncharacterized protein</fullName>
    </submittedName>
</protein>
<reference evidence="1" key="1">
    <citation type="journal article" date="2015" name="Nature">
        <title>Complex archaea that bridge the gap between prokaryotes and eukaryotes.</title>
        <authorList>
            <person name="Spang A."/>
            <person name="Saw J.H."/>
            <person name="Jorgensen S.L."/>
            <person name="Zaremba-Niedzwiedzka K."/>
            <person name="Martijn J."/>
            <person name="Lind A.E."/>
            <person name="van Eijk R."/>
            <person name="Schleper C."/>
            <person name="Guy L."/>
            <person name="Ettema T.J."/>
        </authorList>
    </citation>
    <scope>NUCLEOTIDE SEQUENCE</scope>
</reference>
<comment type="caution">
    <text evidence="1">The sequence shown here is derived from an EMBL/GenBank/DDBJ whole genome shotgun (WGS) entry which is preliminary data.</text>
</comment>